<dbReference type="AlphaFoldDB" id="A0A6A6D268"/>
<accession>A0A6A6D268</accession>
<dbReference type="EMBL" id="ML993581">
    <property type="protein sequence ID" value="KAF2172282.1"/>
    <property type="molecule type" value="Genomic_DNA"/>
</dbReference>
<evidence type="ECO:0000313" key="2">
    <source>
        <dbReference type="Proteomes" id="UP000799537"/>
    </source>
</evidence>
<organism evidence="1 2">
    <name type="scientific">Zasmidium cellare ATCC 36951</name>
    <dbReference type="NCBI Taxonomy" id="1080233"/>
    <lineage>
        <taxon>Eukaryota</taxon>
        <taxon>Fungi</taxon>
        <taxon>Dikarya</taxon>
        <taxon>Ascomycota</taxon>
        <taxon>Pezizomycotina</taxon>
        <taxon>Dothideomycetes</taxon>
        <taxon>Dothideomycetidae</taxon>
        <taxon>Mycosphaerellales</taxon>
        <taxon>Mycosphaerellaceae</taxon>
        <taxon>Zasmidium</taxon>
    </lineage>
</organism>
<sequence length="269" mass="30827">MEAVYTMDETLTTFPEWNLDGTTTDGYSSLTGQQGSPKKRKFDLVTQNMQSPHPDEALKGLACLQVFATRELLSSEMEQAIAATHSRFPTYQRHNLDSWMKKITSRAWTSTWKYLAPRVMALIEKTGGIEKWMAATYHQRIKVFYDHFDAAPYCLSQKTFSVTKQGLNIESILGSDTNCPADKLALAKSMHWLLRYHFVLQYNMKCHTSSLQDRIQGHFQPQPELRDARRANQLEELPRALLARLQVLGTKYASSSRWPREGEAGHDHL</sequence>
<gene>
    <name evidence="1" type="ORF">M409DRAFT_50002</name>
</gene>
<name>A0A6A6D268_ZASCE</name>
<evidence type="ECO:0000313" key="1">
    <source>
        <dbReference type="EMBL" id="KAF2172282.1"/>
    </source>
</evidence>
<proteinExistence type="predicted"/>
<protein>
    <submittedName>
        <fullName evidence="1">Uncharacterized protein</fullName>
    </submittedName>
</protein>
<dbReference type="Proteomes" id="UP000799537">
    <property type="component" value="Unassembled WGS sequence"/>
</dbReference>
<dbReference type="RefSeq" id="XP_033673171.1">
    <property type="nucleotide sequence ID" value="XM_033811417.1"/>
</dbReference>
<dbReference type="GeneID" id="54564689"/>
<keyword evidence="2" id="KW-1185">Reference proteome</keyword>
<reference evidence="1" key="1">
    <citation type="journal article" date="2020" name="Stud. Mycol.">
        <title>101 Dothideomycetes genomes: a test case for predicting lifestyles and emergence of pathogens.</title>
        <authorList>
            <person name="Haridas S."/>
            <person name="Albert R."/>
            <person name="Binder M."/>
            <person name="Bloem J."/>
            <person name="Labutti K."/>
            <person name="Salamov A."/>
            <person name="Andreopoulos B."/>
            <person name="Baker S."/>
            <person name="Barry K."/>
            <person name="Bills G."/>
            <person name="Bluhm B."/>
            <person name="Cannon C."/>
            <person name="Castanera R."/>
            <person name="Culley D."/>
            <person name="Daum C."/>
            <person name="Ezra D."/>
            <person name="Gonzalez J."/>
            <person name="Henrissat B."/>
            <person name="Kuo A."/>
            <person name="Liang C."/>
            <person name="Lipzen A."/>
            <person name="Lutzoni F."/>
            <person name="Magnuson J."/>
            <person name="Mondo S."/>
            <person name="Nolan M."/>
            <person name="Ohm R."/>
            <person name="Pangilinan J."/>
            <person name="Park H.-J."/>
            <person name="Ramirez L."/>
            <person name="Alfaro M."/>
            <person name="Sun H."/>
            <person name="Tritt A."/>
            <person name="Yoshinaga Y."/>
            <person name="Zwiers L.-H."/>
            <person name="Turgeon B."/>
            <person name="Goodwin S."/>
            <person name="Spatafora J."/>
            <person name="Crous P."/>
            <person name="Grigoriev I."/>
        </authorList>
    </citation>
    <scope>NUCLEOTIDE SEQUENCE</scope>
    <source>
        <strain evidence="1">ATCC 36951</strain>
    </source>
</reference>